<feature type="transmembrane region" description="Helical" evidence="1">
    <location>
        <begin position="380"/>
        <end position="401"/>
    </location>
</feature>
<proteinExistence type="predicted"/>
<dbReference type="Proteomes" id="UP000807504">
    <property type="component" value="Unassembled WGS sequence"/>
</dbReference>
<protein>
    <submittedName>
        <fullName evidence="2">Uncharacterized protein</fullName>
    </submittedName>
</protein>
<keyword evidence="3" id="KW-1185">Reference proteome</keyword>
<comment type="caution">
    <text evidence="2">The sequence shown here is derived from an EMBL/GenBank/DDBJ whole genome shotgun (WGS) entry which is preliminary data.</text>
</comment>
<keyword evidence="1" id="KW-0472">Membrane</keyword>
<feature type="transmembrane region" description="Helical" evidence="1">
    <location>
        <begin position="254"/>
        <end position="277"/>
    </location>
</feature>
<name>A0A8T0EHJ6_ARGBR</name>
<feature type="transmembrane region" description="Helical" evidence="1">
    <location>
        <begin position="289"/>
        <end position="314"/>
    </location>
</feature>
<accession>A0A8T0EHJ6</accession>
<evidence type="ECO:0000256" key="1">
    <source>
        <dbReference type="SAM" id="Phobius"/>
    </source>
</evidence>
<evidence type="ECO:0000313" key="3">
    <source>
        <dbReference type="Proteomes" id="UP000807504"/>
    </source>
</evidence>
<organism evidence="2 3">
    <name type="scientific">Argiope bruennichi</name>
    <name type="common">Wasp spider</name>
    <name type="synonym">Aranea bruennichi</name>
    <dbReference type="NCBI Taxonomy" id="94029"/>
    <lineage>
        <taxon>Eukaryota</taxon>
        <taxon>Metazoa</taxon>
        <taxon>Ecdysozoa</taxon>
        <taxon>Arthropoda</taxon>
        <taxon>Chelicerata</taxon>
        <taxon>Arachnida</taxon>
        <taxon>Araneae</taxon>
        <taxon>Araneomorphae</taxon>
        <taxon>Entelegynae</taxon>
        <taxon>Araneoidea</taxon>
        <taxon>Araneidae</taxon>
        <taxon>Argiope</taxon>
    </lineage>
</organism>
<dbReference type="EMBL" id="JABXBU010002227">
    <property type="protein sequence ID" value="KAF8773001.1"/>
    <property type="molecule type" value="Genomic_DNA"/>
</dbReference>
<evidence type="ECO:0000313" key="2">
    <source>
        <dbReference type="EMBL" id="KAF8773001.1"/>
    </source>
</evidence>
<keyword evidence="1" id="KW-0812">Transmembrane</keyword>
<reference evidence="2" key="1">
    <citation type="journal article" date="2020" name="bioRxiv">
        <title>Chromosome-level reference genome of the European wasp spider Argiope bruennichi: a resource for studies on range expansion and evolutionary adaptation.</title>
        <authorList>
            <person name="Sheffer M.M."/>
            <person name="Hoppe A."/>
            <person name="Krehenwinkel H."/>
            <person name="Uhl G."/>
            <person name="Kuss A.W."/>
            <person name="Jensen L."/>
            <person name="Jensen C."/>
            <person name="Gillespie R.G."/>
            <person name="Hoff K.J."/>
            <person name="Prost S."/>
        </authorList>
    </citation>
    <scope>NUCLEOTIDE SEQUENCE</scope>
</reference>
<dbReference type="AlphaFoldDB" id="A0A8T0EHJ6"/>
<gene>
    <name evidence="2" type="ORF">HNY73_015703</name>
</gene>
<keyword evidence="1" id="KW-1133">Transmembrane helix</keyword>
<sequence length="417" mass="48227">MFRKVNTPLLGKGAVSNRHRPLIRSSTTFEGQTSLLENDAFPNLDERHEDLSRSKTFQQEAEVAVPLEEIVEALCSAWQRNRTLKAEITLGFFTTRELYAMHLAWVNVTRGRHCHFEGHIIAEALAVAIATVIFPKFPFPLWHLSFISWNLAFHADKNLLAVNLLREWKRITEGDKSFDAENFTILDDSDHLLLDESEENLGFWKRQTRSYGAIRSFILQPRFQIPLHTLLIIWPVSIEIIATKFMDCPISYHILYLLMILGGIGCLAIFIRLALILFTKHAEDPDDLFWGWTTLRLIEFSFFIVFIIQAFHFFDTHPPPEEGPDECSRNFYDAALKANWPLAAQSIRFGCIQNTQLKPPRYTARHDIKVEGKHIHGLRIGIFVLCINNMLFNTLMFSYLLRLQVQMIIAIKFAIQL</sequence>
<reference evidence="2" key="2">
    <citation type="submission" date="2020-06" db="EMBL/GenBank/DDBJ databases">
        <authorList>
            <person name="Sheffer M."/>
        </authorList>
    </citation>
    <scope>NUCLEOTIDE SEQUENCE</scope>
</reference>